<feature type="chain" id="PRO_5039665303" description="Beta-lactamase" evidence="3">
    <location>
        <begin position="20"/>
        <end position="279"/>
    </location>
</feature>
<reference evidence="5 6" key="1">
    <citation type="submission" date="2019-01" db="EMBL/GenBank/DDBJ databases">
        <title>Lactibacter flavus gen. nov., sp. nov., a novel bacterium of the family Propionibacteriaceae isolated from raw milk and dairy products.</title>
        <authorList>
            <person name="Huptas C."/>
            <person name="Wenning M."/>
            <person name="Breitenwieser F."/>
            <person name="Doll E."/>
            <person name="Von Neubeck M."/>
            <person name="Busse H.-J."/>
            <person name="Scherer S."/>
        </authorList>
    </citation>
    <scope>NUCLEOTIDE SEQUENCE [LARGE SCALE GENOMIC DNA]</scope>
    <source>
        <strain evidence="5 6">DSM 22130</strain>
    </source>
</reference>
<dbReference type="OrthoDB" id="3524371at2"/>
<evidence type="ECO:0000256" key="3">
    <source>
        <dbReference type="SAM" id="SignalP"/>
    </source>
</evidence>
<name>A0A4Q9KM68_PROTD</name>
<dbReference type="InterPro" id="IPR006311">
    <property type="entry name" value="TAT_signal"/>
</dbReference>
<organism evidence="5 6">
    <name type="scientific">Propioniciclava tarda</name>
    <dbReference type="NCBI Taxonomy" id="433330"/>
    <lineage>
        <taxon>Bacteria</taxon>
        <taxon>Bacillati</taxon>
        <taxon>Actinomycetota</taxon>
        <taxon>Actinomycetes</taxon>
        <taxon>Propionibacteriales</taxon>
        <taxon>Propionibacteriaceae</taxon>
        <taxon>Propioniciclava</taxon>
    </lineage>
</organism>
<dbReference type="Proteomes" id="UP000291933">
    <property type="component" value="Unassembled WGS sequence"/>
</dbReference>
<dbReference type="GO" id="GO:0008800">
    <property type="term" value="F:beta-lactamase activity"/>
    <property type="evidence" value="ECO:0007669"/>
    <property type="project" value="InterPro"/>
</dbReference>
<evidence type="ECO:0000313" key="6">
    <source>
        <dbReference type="Proteomes" id="UP000291933"/>
    </source>
</evidence>
<dbReference type="SUPFAM" id="SSF56601">
    <property type="entry name" value="beta-lactamase/transpeptidase-like"/>
    <property type="match status" value="1"/>
</dbReference>
<feature type="domain" description="Beta-lactamase class A catalytic" evidence="4">
    <location>
        <begin position="113"/>
        <end position="250"/>
    </location>
</feature>
<dbReference type="PROSITE" id="PS51257">
    <property type="entry name" value="PROKAR_LIPOPROTEIN"/>
    <property type="match status" value="1"/>
</dbReference>
<accession>A0A4Q9KM68</accession>
<dbReference type="GO" id="GO:0030655">
    <property type="term" value="P:beta-lactam antibiotic catabolic process"/>
    <property type="evidence" value="ECO:0007669"/>
    <property type="project" value="InterPro"/>
</dbReference>
<proteinExistence type="predicted"/>
<dbReference type="InterPro" id="IPR000871">
    <property type="entry name" value="Beta-lactam_class-A"/>
</dbReference>
<protein>
    <recommendedName>
        <fullName evidence="1">Beta-lactamase</fullName>
    </recommendedName>
    <alternativeName>
        <fullName evidence="2">Penicillinase</fullName>
    </alternativeName>
</protein>
<gene>
    <name evidence="5" type="ORF">ET996_05815</name>
</gene>
<dbReference type="AlphaFoldDB" id="A0A4Q9KM68"/>
<feature type="signal peptide" evidence="3">
    <location>
        <begin position="1"/>
        <end position="19"/>
    </location>
</feature>
<evidence type="ECO:0000256" key="2">
    <source>
        <dbReference type="ARBA" id="ARBA00030171"/>
    </source>
</evidence>
<dbReference type="Gene3D" id="3.40.710.10">
    <property type="entry name" value="DD-peptidase/beta-lactamase superfamily"/>
    <property type="match status" value="1"/>
</dbReference>
<dbReference type="InterPro" id="IPR045155">
    <property type="entry name" value="Beta-lactam_cat"/>
</dbReference>
<sequence>MSSRLTRRTVLLGACAVLAGCAKPSATVVRPTASPTGAIADQLTAIMRTYDANTDKLGVFVRDLTSGNDWNHKGDYASQSASMAKVMISAMALRQARSEGHPLAFAQQTDVSNALINSDNDSADRLWAYAGGADAYQRLANELQMTSSHRDAKRPDWSWTWTTPRDQVTLLSALINGTPALVDEDRLYELDVMRKTNPTQIWGVGTKRSDDVAVQMKNGWVEFKSSDGLWAVNSMGRVQGEGRDYLAAMMCRVKTFEQGKALLDAIGSDLFKILGSGSI</sequence>
<dbReference type="RefSeq" id="WP_131171621.1">
    <property type="nucleotide sequence ID" value="NZ_FXTL01000008.1"/>
</dbReference>
<dbReference type="PROSITE" id="PS51318">
    <property type="entry name" value="TAT"/>
    <property type="match status" value="1"/>
</dbReference>
<keyword evidence="3" id="KW-0732">Signal</keyword>
<evidence type="ECO:0000256" key="1">
    <source>
        <dbReference type="ARBA" id="ARBA00018879"/>
    </source>
</evidence>
<dbReference type="PANTHER" id="PTHR35333">
    <property type="entry name" value="BETA-LACTAMASE"/>
    <property type="match status" value="1"/>
</dbReference>
<dbReference type="GO" id="GO:0046677">
    <property type="term" value="P:response to antibiotic"/>
    <property type="evidence" value="ECO:0007669"/>
    <property type="project" value="InterPro"/>
</dbReference>
<evidence type="ECO:0000259" key="4">
    <source>
        <dbReference type="Pfam" id="PF13354"/>
    </source>
</evidence>
<dbReference type="Pfam" id="PF13354">
    <property type="entry name" value="Beta-lactamase2"/>
    <property type="match status" value="1"/>
</dbReference>
<dbReference type="InterPro" id="IPR012338">
    <property type="entry name" value="Beta-lactam/transpept-like"/>
</dbReference>
<evidence type="ECO:0000313" key="5">
    <source>
        <dbReference type="EMBL" id="TBT95325.1"/>
    </source>
</evidence>
<dbReference type="EMBL" id="SDMR01000005">
    <property type="protein sequence ID" value="TBT95325.1"/>
    <property type="molecule type" value="Genomic_DNA"/>
</dbReference>
<dbReference type="PANTHER" id="PTHR35333:SF3">
    <property type="entry name" value="BETA-LACTAMASE-TYPE TRANSPEPTIDASE FOLD CONTAINING PROTEIN"/>
    <property type="match status" value="1"/>
</dbReference>
<keyword evidence="6" id="KW-1185">Reference proteome</keyword>
<comment type="caution">
    <text evidence="5">The sequence shown here is derived from an EMBL/GenBank/DDBJ whole genome shotgun (WGS) entry which is preliminary data.</text>
</comment>